<gene>
    <name evidence="2" type="ORF">B0A50_06488</name>
</gene>
<dbReference type="Gene3D" id="3.40.50.300">
    <property type="entry name" value="P-loop containing nucleotide triphosphate hydrolases"/>
    <property type="match status" value="1"/>
</dbReference>
<dbReference type="PANTHER" id="PTHR24030:SF0">
    <property type="entry name" value="PROTEIN CMSS1"/>
    <property type="match status" value="1"/>
</dbReference>
<evidence type="ECO:0008006" key="4">
    <source>
        <dbReference type="Google" id="ProtNLM"/>
    </source>
</evidence>
<feature type="region of interest" description="Disordered" evidence="1">
    <location>
        <begin position="109"/>
        <end position="156"/>
    </location>
</feature>
<protein>
    <recommendedName>
        <fullName evidence="4">Protein CMS1</fullName>
    </recommendedName>
</protein>
<keyword evidence="3" id="KW-1185">Reference proteome</keyword>
<organism evidence="2 3">
    <name type="scientific">Salinomyces thailandicus</name>
    <dbReference type="NCBI Taxonomy" id="706561"/>
    <lineage>
        <taxon>Eukaryota</taxon>
        <taxon>Fungi</taxon>
        <taxon>Dikarya</taxon>
        <taxon>Ascomycota</taxon>
        <taxon>Pezizomycotina</taxon>
        <taxon>Dothideomycetes</taxon>
        <taxon>Dothideomycetidae</taxon>
        <taxon>Mycosphaerellales</taxon>
        <taxon>Teratosphaeriaceae</taxon>
        <taxon>Salinomyces</taxon>
    </lineage>
</organism>
<dbReference type="AlphaFoldDB" id="A0A4U0TPD9"/>
<accession>A0A4U0TPD9</accession>
<comment type="caution">
    <text evidence="2">The sequence shown here is derived from an EMBL/GenBank/DDBJ whole genome shotgun (WGS) entry which is preliminary data.</text>
</comment>
<dbReference type="PANTHER" id="PTHR24030">
    <property type="entry name" value="PROTEIN CMSS1"/>
    <property type="match status" value="1"/>
</dbReference>
<dbReference type="GO" id="GO:0005634">
    <property type="term" value="C:nucleus"/>
    <property type="evidence" value="ECO:0007669"/>
    <property type="project" value="TreeGrafter"/>
</dbReference>
<proteinExistence type="predicted"/>
<evidence type="ECO:0000313" key="2">
    <source>
        <dbReference type="EMBL" id="TKA23652.1"/>
    </source>
</evidence>
<name>A0A4U0TPD9_9PEZI</name>
<reference evidence="2 3" key="1">
    <citation type="submission" date="2017-03" db="EMBL/GenBank/DDBJ databases">
        <title>Genomes of endolithic fungi from Antarctica.</title>
        <authorList>
            <person name="Coleine C."/>
            <person name="Masonjones S."/>
            <person name="Stajich J.E."/>
        </authorList>
    </citation>
    <scope>NUCLEOTIDE SEQUENCE [LARGE SCALE GENOMIC DNA]</scope>
    <source>
        <strain evidence="2 3">CCFEE 6315</strain>
    </source>
</reference>
<evidence type="ECO:0000313" key="3">
    <source>
        <dbReference type="Proteomes" id="UP000308549"/>
    </source>
</evidence>
<feature type="compositionally biased region" description="Basic and acidic residues" evidence="1">
    <location>
        <begin position="27"/>
        <end position="43"/>
    </location>
</feature>
<dbReference type="EMBL" id="NAJL01000052">
    <property type="protein sequence ID" value="TKA23652.1"/>
    <property type="molecule type" value="Genomic_DNA"/>
</dbReference>
<dbReference type="Proteomes" id="UP000308549">
    <property type="component" value="Unassembled WGS sequence"/>
</dbReference>
<feature type="region of interest" description="Disordered" evidence="1">
    <location>
        <begin position="1"/>
        <end position="62"/>
    </location>
</feature>
<dbReference type="InterPro" id="IPR027417">
    <property type="entry name" value="P-loop_NTPase"/>
</dbReference>
<evidence type="ECO:0000256" key="1">
    <source>
        <dbReference type="SAM" id="MobiDB-lite"/>
    </source>
</evidence>
<dbReference type="Pfam" id="PF14617">
    <property type="entry name" value="CMS1"/>
    <property type="match status" value="1"/>
</dbReference>
<dbReference type="InterPro" id="IPR032704">
    <property type="entry name" value="Cms1"/>
</dbReference>
<dbReference type="GO" id="GO:0030686">
    <property type="term" value="C:90S preribosome"/>
    <property type="evidence" value="ECO:0007669"/>
    <property type="project" value="TreeGrafter"/>
</dbReference>
<dbReference type="OrthoDB" id="1929311at2759"/>
<sequence>MSRDEQDTTAEPLLEDVAEAGPAQAKPSEKRKREDDAKPESKRAAKKRKQTKKPKDVDDGALDTELGVNHAIAHMDSGLLADHLAQRTKRFQPNLSAVEAEDMHVPASAIRDASGWQKDRTTEQLPDFLDKYAAPRRKKKSEGKKLSDAPEAKGSPHTLVVAGAGLRAAELVRALRKYQTKESHVAKLFAKHIKLAEAINTAKKTRMGIGVGTPQRIIDLLDDGALQLGHIERIVVDASHIDAKKRGILDMQDTQPQLAKLLSRKDVKDRYQAEDGKIELIFF</sequence>